<protein>
    <submittedName>
        <fullName evidence="1">Type III secretion low calcium response chaperone LcrH/SycD</fullName>
    </submittedName>
</protein>
<evidence type="ECO:0000313" key="1">
    <source>
        <dbReference type="EMBL" id="SUG55477.1"/>
    </source>
</evidence>
<reference evidence="1 2" key="1">
    <citation type="submission" date="2018-06" db="EMBL/GenBank/DDBJ databases">
        <authorList>
            <consortium name="Pathogen Informatics"/>
            <person name="Doyle S."/>
        </authorList>
    </citation>
    <scope>NUCLEOTIDE SEQUENCE [LARGE SCALE GENOMIC DNA]</scope>
    <source>
        <strain evidence="1 2">NCTC10060</strain>
    </source>
</reference>
<dbReference type="AlphaFoldDB" id="A0A379TY17"/>
<dbReference type="NCBIfam" id="NF011890">
    <property type="entry name" value="PRK15363.1"/>
    <property type="match status" value="1"/>
</dbReference>
<dbReference type="Gene3D" id="1.25.40.10">
    <property type="entry name" value="Tetratricopeptide repeat domain"/>
    <property type="match status" value="1"/>
</dbReference>
<dbReference type="Proteomes" id="UP000254633">
    <property type="component" value="Unassembled WGS sequence"/>
</dbReference>
<dbReference type="EMBL" id="UGXH01000003">
    <property type="protein sequence ID" value="SUG55477.1"/>
    <property type="molecule type" value="Genomic_DNA"/>
</dbReference>
<accession>A0A379TY17</accession>
<evidence type="ECO:0000313" key="2">
    <source>
        <dbReference type="Proteomes" id="UP000254633"/>
    </source>
</evidence>
<name>A0A379TY17_SALDZ</name>
<dbReference type="SUPFAM" id="SSF48452">
    <property type="entry name" value="TPR-like"/>
    <property type="match status" value="1"/>
</dbReference>
<organism evidence="1 2">
    <name type="scientific">Salmonella diarizonae</name>
    <dbReference type="NCBI Taxonomy" id="59204"/>
    <lineage>
        <taxon>Bacteria</taxon>
        <taxon>Pseudomonadati</taxon>
        <taxon>Pseudomonadota</taxon>
        <taxon>Gammaproteobacteria</taxon>
        <taxon>Enterobacterales</taxon>
        <taxon>Enterobacteriaceae</taxon>
        <taxon>Salmonella</taxon>
    </lineage>
</organism>
<sequence>MKKEPTLQQAYDTIRFFRRGGSLRMLLDEDVTQPLNTLYRYAMQLMDVNEFAGAARLFQLLTIYDAWSFDYWFRLGECCQAQKLWGEAIYAYGRAAQIKLDAPQAPWGRSGMLSRV</sequence>
<proteinExistence type="predicted"/>
<dbReference type="InterPro" id="IPR011990">
    <property type="entry name" value="TPR-like_helical_dom_sf"/>
</dbReference>
<gene>
    <name evidence="1" type="ORF">NCTC10060_02618</name>
</gene>